<dbReference type="Proteomes" id="UP000265715">
    <property type="component" value="Unassembled WGS sequence"/>
</dbReference>
<dbReference type="EC" id="1.1.1.1" evidence="8"/>
<dbReference type="PANTHER" id="PTHR42813:SF2">
    <property type="entry name" value="DEHYDROGENASE, ZINC-CONTAINING, PUTATIVE (AFU_ORTHOLOGUE AFUA_2G02810)-RELATED"/>
    <property type="match status" value="1"/>
</dbReference>
<reference evidence="8 9" key="1">
    <citation type="submission" date="2018-08" db="EMBL/GenBank/DDBJ databases">
        <title>Meiothermus terrae DSM 26712 genome sequencing project.</title>
        <authorList>
            <person name="Da Costa M.S."/>
            <person name="Albuquerque L."/>
            <person name="Raposo P."/>
            <person name="Froufe H.J.C."/>
            <person name="Barroso C.S."/>
            <person name="Egas C."/>
        </authorList>
    </citation>
    <scope>NUCLEOTIDE SEQUENCE [LARGE SCALE GENOMIC DNA]</scope>
    <source>
        <strain evidence="8 9">DSM 26712</strain>
    </source>
</reference>
<evidence type="ECO:0000256" key="2">
    <source>
        <dbReference type="ARBA" id="ARBA00022723"/>
    </source>
</evidence>
<dbReference type="PANTHER" id="PTHR42813">
    <property type="entry name" value="ZINC-TYPE ALCOHOL DEHYDROGENASE-LIKE"/>
    <property type="match status" value="1"/>
</dbReference>
<evidence type="ECO:0000313" key="8">
    <source>
        <dbReference type="EMBL" id="RIH82003.1"/>
    </source>
</evidence>
<dbReference type="CDD" id="cd08283">
    <property type="entry name" value="FDH_like_1"/>
    <property type="match status" value="1"/>
</dbReference>
<dbReference type="RefSeq" id="WP_119315830.1">
    <property type="nucleotide sequence ID" value="NZ_QXDL01000138.1"/>
</dbReference>
<dbReference type="Gene3D" id="3.90.180.10">
    <property type="entry name" value="Medium-chain alcohol dehydrogenases, catalytic domain"/>
    <property type="match status" value="1"/>
</dbReference>
<evidence type="ECO:0000256" key="1">
    <source>
        <dbReference type="ARBA" id="ARBA00001947"/>
    </source>
</evidence>
<proteinExistence type="inferred from homology"/>
<evidence type="ECO:0000259" key="6">
    <source>
        <dbReference type="Pfam" id="PF00107"/>
    </source>
</evidence>
<keyword evidence="4 8" id="KW-0560">Oxidoreductase</keyword>
<dbReference type="AlphaFoldDB" id="A0A399EEP2"/>
<keyword evidence="2 5" id="KW-0479">Metal-binding</keyword>
<feature type="domain" description="Alcohol dehydrogenase-like C-terminal" evidence="6">
    <location>
        <begin position="196"/>
        <end position="269"/>
    </location>
</feature>
<sequence>MKAVTWQGVGRLGVESVPDPLLLRPDDVIVRTTLATVCGSDLHLYDGFIPTMQHGDIIGHEFMGEVVEVGPEVRRLKKGDRAVVPAVIACGACFFCKKELYSLCENTNPNAHAAEQVYGHSGAAIFGYSHLFGGYAGGFAEYVRVPHADVGPVKVPEGLSDEQVLFISDALPTGYQAALFAEIEPGDTVAVWGAGAVGLFGMKCAWLLGAGRVIAIDQDEQRLELARRHCQAETVNFRSLEHDGQTIVERLRDMTGGRGPDRCIDAVGMEAHGTGFGRLYDEIKTRLKLESDRPFALRQAIQACRKGGTVSVIGVYGGLIDKFNIGAAFNKGLTLRMGQLHAQRYVGMLLEKVSKGELDATFPITHRMSLEEAPRAFETFKNHHDGCCRVVLRP</sequence>
<evidence type="ECO:0000256" key="4">
    <source>
        <dbReference type="ARBA" id="ARBA00023002"/>
    </source>
</evidence>
<dbReference type="InterPro" id="IPR036291">
    <property type="entry name" value="NAD(P)-bd_dom_sf"/>
</dbReference>
<dbReference type="Pfam" id="PF00107">
    <property type="entry name" value="ADH_zinc_N"/>
    <property type="match status" value="1"/>
</dbReference>
<dbReference type="EMBL" id="QXDL01000138">
    <property type="protein sequence ID" value="RIH82003.1"/>
    <property type="molecule type" value="Genomic_DNA"/>
</dbReference>
<dbReference type="SUPFAM" id="SSF50129">
    <property type="entry name" value="GroES-like"/>
    <property type="match status" value="1"/>
</dbReference>
<accession>A0A399EEP2</accession>
<comment type="cofactor">
    <cofactor evidence="1 5">
        <name>Zn(2+)</name>
        <dbReference type="ChEBI" id="CHEBI:29105"/>
    </cofactor>
</comment>
<evidence type="ECO:0000313" key="9">
    <source>
        <dbReference type="Proteomes" id="UP000265715"/>
    </source>
</evidence>
<organism evidence="8 9">
    <name type="scientific">Calidithermus terrae</name>
    <dbReference type="NCBI Taxonomy" id="1408545"/>
    <lineage>
        <taxon>Bacteria</taxon>
        <taxon>Thermotogati</taxon>
        <taxon>Deinococcota</taxon>
        <taxon>Deinococci</taxon>
        <taxon>Thermales</taxon>
        <taxon>Thermaceae</taxon>
        <taxon>Calidithermus</taxon>
    </lineage>
</organism>
<keyword evidence="9" id="KW-1185">Reference proteome</keyword>
<dbReference type="InterPro" id="IPR011032">
    <property type="entry name" value="GroES-like_sf"/>
</dbReference>
<dbReference type="InterPro" id="IPR002328">
    <property type="entry name" value="ADH_Zn_CS"/>
</dbReference>
<dbReference type="Pfam" id="PF08240">
    <property type="entry name" value="ADH_N"/>
    <property type="match status" value="1"/>
</dbReference>
<dbReference type="OrthoDB" id="9792162at2"/>
<dbReference type="GO" id="GO:0004022">
    <property type="term" value="F:alcohol dehydrogenase (NAD+) activity"/>
    <property type="evidence" value="ECO:0007669"/>
    <property type="project" value="UniProtKB-EC"/>
</dbReference>
<dbReference type="PROSITE" id="PS00059">
    <property type="entry name" value="ADH_ZINC"/>
    <property type="match status" value="1"/>
</dbReference>
<dbReference type="InterPro" id="IPR013154">
    <property type="entry name" value="ADH-like_N"/>
</dbReference>
<comment type="caution">
    <text evidence="8">The sequence shown here is derived from an EMBL/GenBank/DDBJ whole genome shotgun (WGS) entry which is preliminary data.</text>
</comment>
<evidence type="ECO:0000256" key="3">
    <source>
        <dbReference type="ARBA" id="ARBA00022833"/>
    </source>
</evidence>
<keyword evidence="3 5" id="KW-0862">Zinc</keyword>
<dbReference type="InterPro" id="IPR013149">
    <property type="entry name" value="ADH-like_C"/>
</dbReference>
<protein>
    <submittedName>
        <fullName evidence="8">Putative zinc-binding alcohol dehydrogenase</fullName>
        <ecNumber evidence="8">1.1.1.1</ecNumber>
    </submittedName>
</protein>
<feature type="domain" description="Alcohol dehydrogenase-like N-terminal" evidence="7">
    <location>
        <begin position="25"/>
        <end position="153"/>
    </location>
</feature>
<comment type="similarity">
    <text evidence="5">Belongs to the zinc-containing alcohol dehydrogenase family.</text>
</comment>
<dbReference type="SUPFAM" id="SSF51735">
    <property type="entry name" value="NAD(P)-binding Rossmann-fold domains"/>
    <property type="match status" value="1"/>
</dbReference>
<dbReference type="Gene3D" id="3.40.50.720">
    <property type="entry name" value="NAD(P)-binding Rossmann-like Domain"/>
    <property type="match status" value="1"/>
</dbReference>
<name>A0A399EEP2_9DEIN</name>
<evidence type="ECO:0000256" key="5">
    <source>
        <dbReference type="RuleBase" id="RU361277"/>
    </source>
</evidence>
<evidence type="ECO:0000259" key="7">
    <source>
        <dbReference type="Pfam" id="PF08240"/>
    </source>
</evidence>
<dbReference type="GO" id="GO:0008270">
    <property type="term" value="F:zinc ion binding"/>
    <property type="evidence" value="ECO:0007669"/>
    <property type="project" value="InterPro"/>
</dbReference>
<gene>
    <name evidence="8" type="ORF">Mterra_02848</name>
</gene>